<dbReference type="Proteomes" id="UP000765509">
    <property type="component" value="Unassembled WGS sequence"/>
</dbReference>
<dbReference type="PANTHER" id="PTHR11439:SF440">
    <property type="entry name" value="INTEGRASE CATALYTIC DOMAIN-CONTAINING PROTEIN"/>
    <property type="match status" value="1"/>
</dbReference>
<comment type="caution">
    <text evidence="1">The sequence shown here is derived from an EMBL/GenBank/DDBJ whole genome shotgun (WGS) entry which is preliminary data.</text>
</comment>
<name>A0A9Q3K5T8_9BASI</name>
<reference evidence="1" key="1">
    <citation type="submission" date="2021-03" db="EMBL/GenBank/DDBJ databases">
        <title>Draft genome sequence of rust myrtle Austropuccinia psidii MF-1, a brazilian biotype.</title>
        <authorList>
            <person name="Quecine M.C."/>
            <person name="Pachon D.M.R."/>
            <person name="Bonatelli M.L."/>
            <person name="Correr F.H."/>
            <person name="Franceschini L.M."/>
            <person name="Leite T.F."/>
            <person name="Margarido G.R.A."/>
            <person name="Almeida C.A."/>
            <person name="Ferrarezi J.A."/>
            <person name="Labate C.A."/>
        </authorList>
    </citation>
    <scope>NUCLEOTIDE SEQUENCE</scope>
    <source>
        <strain evidence="1">MF-1</strain>
    </source>
</reference>
<keyword evidence="2" id="KW-1185">Reference proteome</keyword>
<dbReference type="PANTHER" id="PTHR11439">
    <property type="entry name" value="GAG-POL-RELATED RETROTRANSPOSON"/>
    <property type="match status" value="1"/>
</dbReference>
<evidence type="ECO:0000313" key="1">
    <source>
        <dbReference type="EMBL" id="MBW0574501.1"/>
    </source>
</evidence>
<evidence type="ECO:0008006" key="3">
    <source>
        <dbReference type="Google" id="ProtNLM"/>
    </source>
</evidence>
<accession>A0A9Q3K5T8</accession>
<protein>
    <recommendedName>
        <fullName evidence="3">Reverse transcriptase Ty1/copia-type domain-containing protein</fullName>
    </recommendedName>
</protein>
<dbReference type="EMBL" id="AVOT02094327">
    <property type="protein sequence ID" value="MBW0574501.1"/>
    <property type="molecule type" value="Genomic_DNA"/>
</dbReference>
<evidence type="ECO:0000313" key="2">
    <source>
        <dbReference type="Proteomes" id="UP000765509"/>
    </source>
</evidence>
<dbReference type="OrthoDB" id="3344688at2759"/>
<dbReference type="CDD" id="cd09272">
    <property type="entry name" value="RNase_HI_RT_Ty1"/>
    <property type="match status" value="1"/>
</dbReference>
<dbReference type="AlphaFoldDB" id="A0A9Q3K5T8"/>
<sequence length="227" mass="25988">MIGSLNYIGTNTRPDITFAITHLSQFLEQPSLNHWLASLQVLFYLYHTRGKTLNYHNNGKCNITSYADADWGNSLINRRYIGGYTLFLNHHLISWRTKKQQTISHPTTKEEYQSLSDSSKEILWFQQLLKETNLKLPGSHQKPEARTLLHLYPSNGGRFSYQSGGEDYFAQIKVIHKRLLTLLPPCSLQGRLLKSITNQNLPSEGSIHLDKVISNLLFTLTTLQSLT</sequence>
<gene>
    <name evidence="1" type="ORF">O181_114216</name>
</gene>
<proteinExistence type="predicted"/>
<organism evidence="1 2">
    <name type="scientific">Austropuccinia psidii MF-1</name>
    <dbReference type="NCBI Taxonomy" id="1389203"/>
    <lineage>
        <taxon>Eukaryota</taxon>
        <taxon>Fungi</taxon>
        <taxon>Dikarya</taxon>
        <taxon>Basidiomycota</taxon>
        <taxon>Pucciniomycotina</taxon>
        <taxon>Pucciniomycetes</taxon>
        <taxon>Pucciniales</taxon>
        <taxon>Sphaerophragmiaceae</taxon>
        <taxon>Austropuccinia</taxon>
    </lineage>
</organism>